<evidence type="ECO:0000256" key="1">
    <source>
        <dbReference type="SAM" id="MobiDB-lite"/>
    </source>
</evidence>
<evidence type="ECO:0000313" key="3">
    <source>
        <dbReference type="Proteomes" id="UP000281112"/>
    </source>
</evidence>
<dbReference type="EMBL" id="RJVQ01000002">
    <property type="protein sequence ID" value="RQW64397.1"/>
    <property type="molecule type" value="Genomic_DNA"/>
</dbReference>
<accession>A0A3N9TJG6</accession>
<name>A0A3N9TJG6_9VIBR</name>
<gene>
    <name evidence="2" type="ORF">EES38_07425</name>
</gene>
<reference evidence="2 3" key="1">
    <citation type="submission" date="2018-11" db="EMBL/GenBank/DDBJ databases">
        <title>Vibrio LJC006 sp. nov., isolated from seawater during the bloom of the enteromorpha.</title>
        <authorList>
            <person name="Liang J."/>
        </authorList>
    </citation>
    <scope>NUCLEOTIDE SEQUENCE [LARGE SCALE GENOMIC DNA]</scope>
    <source>
        <strain evidence="2 3">LJC006</strain>
    </source>
</reference>
<feature type="region of interest" description="Disordered" evidence="1">
    <location>
        <begin position="12"/>
        <end position="51"/>
    </location>
</feature>
<evidence type="ECO:0000313" key="2">
    <source>
        <dbReference type="EMBL" id="RQW64397.1"/>
    </source>
</evidence>
<organism evidence="2 3">
    <name type="scientific">Vibrio viridaestus</name>
    <dbReference type="NCBI Taxonomy" id="2487322"/>
    <lineage>
        <taxon>Bacteria</taxon>
        <taxon>Pseudomonadati</taxon>
        <taxon>Pseudomonadota</taxon>
        <taxon>Gammaproteobacteria</taxon>
        <taxon>Vibrionales</taxon>
        <taxon>Vibrionaceae</taxon>
        <taxon>Vibrio</taxon>
    </lineage>
</organism>
<protein>
    <submittedName>
        <fullName evidence="2">Uncharacterized protein</fullName>
    </submittedName>
</protein>
<feature type="compositionally biased region" description="Basic and acidic residues" evidence="1">
    <location>
        <begin position="35"/>
        <end position="47"/>
    </location>
</feature>
<comment type="caution">
    <text evidence="2">The sequence shown here is derived from an EMBL/GenBank/DDBJ whole genome shotgun (WGS) entry which is preliminary data.</text>
</comment>
<dbReference type="Proteomes" id="UP000281112">
    <property type="component" value="Unassembled WGS sequence"/>
</dbReference>
<dbReference type="RefSeq" id="WP_124936519.1">
    <property type="nucleotide sequence ID" value="NZ_RJVQ01000002.1"/>
</dbReference>
<proteinExistence type="predicted"/>
<sequence>MNVSQLQQVIGTNVPFTNRSSNNSGTGSGVPNRPESLHRDHPIHEDSVDTNDPVLQQSTVSYLNKLLEFHGLAMQAELSNTNGQTYISLSDMSTGDLIKRLKIEDVIHSLMYGDHSMVNLTV</sequence>
<dbReference type="AlphaFoldDB" id="A0A3N9TJG6"/>
<keyword evidence="3" id="KW-1185">Reference proteome</keyword>